<keyword evidence="3" id="KW-0479">Metal-binding</keyword>
<sequence length="403" mass="44350">MACRDEGLFRVRVPRSWSWPWPAKFLYSARRSSRAIQTVRPRRAACRVSAVDPAVPDWDLAPVPTLTLPSRPADESHCSVSFTTHLDIPQFHDSLMRSLGRLTLDEPPVKHDELKFAATVSNTVSEPARILKYGTILDDILPTPSFTLTKNGESVPFTGTKRTVPLEDIDDSAFAFIHPGQSVIVNHKSNIFDFASASPGTFIFATVASFQTASPKARLTDAASLDHISVSSSSVDVHTSGDLEKRDVPILDARAVDICTSSSQRSFIDASYTEANSLASIASSYISTNGVKYRRPRFAGCSTTLQANRRGQGRTPFSLIFLLTRQRWIIAYRLSCMDIFRAYTNSVISYIVISTTNITHGTSGTDDIIYGCASDHALSDANQRIDADNYSCLSTQAYENTQC</sequence>
<keyword evidence="8" id="KW-1185">Reference proteome</keyword>
<dbReference type="GO" id="GO:0046872">
    <property type="term" value="F:metal ion binding"/>
    <property type="evidence" value="ECO:0007669"/>
    <property type="project" value="UniProtKB-KW"/>
</dbReference>
<keyword evidence="6" id="KW-0482">Metalloprotease</keyword>
<dbReference type="OrthoDB" id="412874at2759"/>
<dbReference type="Gene3D" id="2.60.40.2970">
    <property type="match status" value="1"/>
</dbReference>
<keyword evidence="5" id="KW-0862">Zinc</keyword>
<dbReference type="STRING" id="47427.A0A2H3DPQ1"/>
<dbReference type="InterPro" id="IPR050414">
    <property type="entry name" value="Fungal_M35_metalloproteases"/>
</dbReference>
<evidence type="ECO:0000256" key="2">
    <source>
        <dbReference type="ARBA" id="ARBA00022670"/>
    </source>
</evidence>
<evidence type="ECO:0000256" key="3">
    <source>
        <dbReference type="ARBA" id="ARBA00022723"/>
    </source>
</evidence>
<dbReference type="AlphaFoldDB" id="A0A2H3DPQ1"/>
<accession>A0A2H3DPQ1</accession>
<organism evidence="7 8">
    <name type="scientific">Armillaria gallica</name>
    <name type="common">Bulbous honey fungus</name>
    <name type="synonym">Armillaria bulbosa</name>
    <dbReference type="NCBI Taxonomy" id="47427"/>
    <lineage>
        <taxon>Eukaryota</taxon>
        <taxon>Fungi</taxon>
        <taxon>Dikarya</taxon>
        <taxon>Basidiomycota</taxon>
        <taxon>Agaricomycotina</taxon>
        <taxon>Agaricomycetes</taxon>
        <taxon>Agaricomycetidae</taxon>
        <taxon>Agaricales</taxon>
        <taxon>Marasmiineae</taxon>
        <taxon>Physalacriaceae</taxon>
        <taxon>Armillaria</taxon>
    </lineage>
</organism>
<comment type="cofactor">
    <cofactor evidence="1">
        <name>Zn(2+)</name>
        <dbReference type="ChEBI" id="CHEBI:29105"/>
    </cofactor>
</comment>
<name>A0A2H3DPQ1_ARMGA</name>
<evidence type="ECO:0000313" key="8">
    <source>
        <dbReference type="Proteomes" id="UP000217790"/>
    </source>
</evidence>
<proteinExistence type="predicted"/>
<dbReference type="Proteomes" id="UP000217790">
    <property type="component" value="Unassembled WGS sequence"/>
</dbReference>
<gene>
    <name evidence="7" type="ORF">ARMGADRAFT_1077571</name>
</gene>
<dbReference type="EMBL" id="KZ293651">
    <property type="protein sequence ID" value="PBK96060.1"/>
    <property type="molecule type" value="Genomic_DNA"/>
</dbReference>
<dbReference type="GO" id="GO:0006508">
    <property type="term" value="P:proteolysis"/>
    <property type="evidence" value="ECO:0007669"/>
    <property type="project" value="UniProtKB-KW"/>
</dbReference>
<evidence type="ECO:0000256" key="5">
    <source>
        <dbReference type="ARBA" id="ARBA00022833"/>
    </source>
</evidence>
<evidence type="ECO:0000313" key="7">
    <source>
        <dbReference type="EMBL" id="PBK96060.1"/>
    </source>
</evidence>
<dbReference type="PANTHER" id="PTHR37016:SF3">
    <property type="entry name" value="NEUTRAL PROTEASE 2-RELATED"/>
    <property type="match status" value="1"/>
</dbReference>
<evidence type="ECO:0000256" key="1">
    <source>
        <dbReference type="ARBA" id="ARBA00001947"/>
    </source>
</evidence>
<keyword evidence="2" id="KW-0645">Protease</keyword>
<dbReference type="GO" id="GO:0008237">
    <property type="term" value="F:metallopeptidase activity"/>
    <property type="evidence" value="ECO:0007669"/>
    <property type="project" value="UniProtKB-KW"/>
</dbReference>
<evidence type="ECO:0000256" key="4">
    <source>
        <dbReference type="ARBA" id="ARBA00022801"/>
    </source>
</evidence>
<keyword evidence="4" id="KW-0378">Hydrolase</keyword>
<protein>
    <submittedName>
        <fullName evidence="7">Uncharacterized protein</fullName>
    </submittedName>
</protein>
<evidence type="ECO:0000256" key="6">
    <source>
        <dbReference type="ARBA" id="ARBA00023049"/>
    </source>
</evidence>
<dbReference type="InParanoid" id="A0A2H3DPQ1"/>
<reference evidence="8" key="1">
    <citation type="journal article" date="2017" name="Nat. Ecol. Evol.">
        <title>Genome expansion and lineage-specific genetic innovations in the forest pathogenic fungi Armillaria.</title>
        <authorList>
            <person name="Sipos G."/>
            <person name="Prasanna A.N."/>
            <person name="Walter M.C."/>
            <person name="O'Connor E."/>
            <person name="Balint B."/>
            <person name="Krizsan K."/>
            <person name="Kiss B."/>
            <person name="Hess J."/>
            <person name="Varga T."/>
            <person name="Slot J."/>
            <person name="Riley R."/>
            <person name="Boka B."/>
            <person name="Rigling D."/>
            <person name="Barry K."/>
            <person name="Lee J."/>
            <person name="Mihaltcheva S."/>
            <person name="LaButti K."/>
            <person name="Lipzen A."/>
            <person name="Waldron R."/>
            <person name="Moloney N.M."/>
            <person name="Sperisen C."/>
            <person name="Kredics L."/>
            <person name="Vagvoelgyi C."/>
            <person name="Patrignani A."/>
            <person name="Fitzpatrick D."/>
            <person name="Nagy I."/>
            <person name="Doyle S."/>
            <person name="Anderson J.B."/>
            <person name="Grigoriev I.V."/>
            <person name="Gueldener U."/>
            <person name="Muensterkoetter M."/>
            <person name="Nagy L.G."/>
        </authorList>
    </citation>
    <scope>NUCLEOTIDE SEQUENCE [LARGE SCALE GENOMIC DNA]</scope>
    <source>
        <strain evidence="8">Ar21-2</strain>
    </source>
</reference>
<dbReference type="PANTHER" id="PTHR37016">
    <property type="match status" value="1"/>
</dbReference>